<reference evidence="1 2" key="1">
    <citation type="submission" date="2024-01" db="EMBL/GenBank/DDBJ databases">
        <title>The genomes of 5 underutilized Papilionoideae crops provide insights into root nodulation and disease resistanc.</title>
        <authorList>
            <person name="Jiang F."/>
        </authorList>
    </citation>
    <scope>NUCLEOTIDE SEQUENCE [LARGE SCALE GENOMIC DNA]</scope>
    <source>
        <strain evidence="1">LVBAO_FW01</strain>
        <tissue evidence="1">Leaves</tissue>
    </source>
</reference>
<gene>
    <name evidence="1" type="ORF">VNO77_05387</name>
</gene>
<dbReference type="AlphaFoldDB" id="A0AAN9N3E6"/>
<proteinExistence type="predicted"/>
<name>A0AAN9N3E6_CANGL</name>
<comment type="caution">
    <text evidence="1">The sequence shown here is derived from an EMBL/GenBank/DDBJ whole genome shotgun (WGS) entry which is preliminary data.</text>
</comment>
<sequence>MLLLQGHWMLYLVDDYIHQLRQSSFIIQEHERQQRRLGLLVEEESWLEGKFTFLFSLILKTSCSSSFFIYFNLFPGL</sequence>
<accession>A0AAN9N3E6</accession>
<evidence type="ECO:0000313" key="1">
    <source>
        <dbReference type="EMBL" id="KAK7363253.1"/>
    </source>
</evidence>
<protein>
    <submittedName>
        <fullName evidence="1">Uncharacterized protein</fullName>
    </submittedName>
</protein>
<keyword evidence="2" id="KW-1185">Reference proteome</keyword>
<organism evidence="1 2">
    <name type="scientific">Canavalia gladiata</name>
    <name type="common">Sword bean</name>
    <name type="synonym">Dolichos gladiatus</name>
    <dbReference type="NCBI Taxonomy" id="3824"/>
    <lineage>
        <taxon>Eukaryota</taxon>
        <taxon>Viridiplantae</taxon>
        <taxon>Streptophyta</taxon>
        <taxon>Embryophyta</taxon>
        <taxon>Tracheophyta</taxon>
        <taxon>Spermatophyta</taxon>
        <taxon>Magnoliopsida</taxon>
        <taxon>eudicotyledons</taxon>
        <taxon>Gunneridae</taxon>
        <taxon>Pentapetalae</taxon>
        <taxon>rosids</taxon>
        <taxon>fabids</taxon>
        <taxon>Fabales</taxon>
        <taxon>Fabaceae</taxon>
        <taxon>Papilionoideae</taxon>
        <taxon>50 kb inversion clade</taxon>
        <taxon>NPAAA clade</taxon>
        <taxon>indigoferoid/millettioid clade</taxon>
        <taxon>Phaseoleae</taxon>
        <taxon>Canavalia</taxon>
    </lineage>
</organism>
<evidence type="ECO:0000313" key="2">
    <source>
        <dbReference type="Proteomes" id="UP001367508"/>
    </source>
</evidence>
<dbReference type="EMBL" id="JAYMYQ010000001">
    <property type="protein sequence ID" value="KAK7363253.1"/>
    <property type="molecule type" value="Genomic_DNA"/>
</dbReference>
<dbReference type="Proteomes" id="UP001367508">
    <property type="component" value="Unassembled WGS sequence"/>
</dbReference>